<comment type="similarity">
    <text evidence="2 5">Belongs to the trans-sulfuration enzymes family.</text>
</comment>
<dbReference type="CDD" id="cd00614">
    <property type="entry name" value="CGS_like"/>
    <property type="match status" value="1"/>
</dbReference>
<dbReference type="GO" id="GO:0009086">
    <property type="term" value="P:methionine biosynthetic process"/>
    <property type="evidence" value="ECO:0007669"/>
    <property type="project" value="UniProtKB-ARBA"/>
</dbReference>
<dbReference type="InterPro" id="IPR015424">
    <property type="entry name" value="PyrdxlP-dep_Trfase"/>
</dbReference>
<dbReference type="OrthoDB" id="9780685at2"/>
<dbReference type="SUPFAM" id="SSF53383">
    <property type="entry name" value="PLP-dependent transferases"/>
    <property type="match status" value="1"/>
</dbReference>
<evidence type="ECO:0000256" key="4">
    <source>
        <dbReference type="PIRSR" id="PIRSR001434-2"/>
    </source>
</evidence>
<dbReference type="InterPro" id="IPR054542">
    <property type="entry name" value="Cys_met_metab_PP"/>
</dbReference>
<dbReference type="Pfam" id="PF01053">
    <property type="entry name" value="Cys_Met_Meta_PP"/>
    <property type="match status" value="1"/>
</dbReference>
<dbReference type="FunFam" id="3.40.640.10:FF:000009">
    <property type="entry name" value="Cystathionine gamma-synthase homolog"/>
    <property type="match status" value="1"/>
</dbReference>
<keyword evidence="3 4" id="KW-0663">Pyridoxal phosphate</keyword>
<dbReference type="Gene3D" id="3.40.640.10">
    <property type="entry name" value="Type I PLP-dependent aspartate aminotransferase-like (Major domain)"/>
    <property type="match status" value="1"/>
</dbReference>
<dbReference type="RefSeq" id="WP_079427598.1">
    <property type="nucleotide sequence ID" value="NZ_MZGV01000070.1"/>
</dbReference>
<dbReference type="Gene3D" id="3.90.1150.10">
    <property type="entry name" value="Aspartate Aminotransferase, domain 1"/>
    <property type="match status" value="1"/>
</dbReference>
<gene>
    <name evidence="6" type="primary">metC_1</name>
    <name evidence="6" type="ORF">CLORY_38860</name>
</gene>
<feature type="modified residue" description="N6-(pyridoxal phosphate)lysine" evidence="4">
    <location>
        <position position="200"/>
    </location>
</feature>
<evidence type="ECO:0000313" key="7">
    <source>
        <dbReference type="Proteomes" id="UP000190080"/>
    </source>
</evidence>
<dbReference type="EMBL" id="MZGV01000070">
    <property type="protein sequence ID" value="OPJ57870.1"/>
    <property type="molecule type" value="Genomic_DNA"/>
</dbReference>
<protein>
    <submittedName>
        <fullName evidence="6">Cystathionine beta-lyase</fullName>
        <ecNumber evidence="6">4.4.1.8</ecNumber>
    </submittedName>
</protein>
<comment type="caution">
    <text evidence="6">The sequence shown here is derived from an EMBL/GenBank/DDBJ whole genome shotgun (WGS) entry which is preliminary data.</text>
</comment>
<dbReference type="PANTHER" id="PTHR11808">
    <property type="entry name" value="TRANS-SULFURATION ENZYME FAMILY MEMBER"/>
    <property type="match status" value="1"/>
</dbReference>
<evidence type="ECO:0000256" key="5">
    <source>
        <dbReference type="RuleBase" id="RU362118"/>
    </source>
</evidence>
<sequence>MQKGLLSLETKVVHGSKGYDSQTGAISFPIYQSATFIHPGLHSSTGYDYSRLQNPTREELENTVAELEGGRAGLAFSSGVAAISAVLTLFSKGDHLIVSDDLYGGTYRLFEEFFKNSGIEVTYTDTTRIEEIEKHIAPNTKAFFLETPSNPMMKVSDISGIASLAKSLDALTIVDNTFLSPYYQRPILLGADIVVHSGTKFLAGHNDTLAGFAVAANNDLLIDKLRLIQKSKGAVLSPFDSWLVLRGIKTLAVRMDKQQENALKIAKWLKTLKEIDKVYYVGLPENEGYEISKKQTSGFGSMISFSVNNIAMVEKILDNVKLVSFAESLGGVESLITYPYTQTHADIPIEVRDKLGVTDKLLRLSVGIENVNDIINDLERAIR</sequence>
<dbReference type="GO" id="GO:0005737">
    <property type="term" value="C:cytoplasm"/>
    <property type="evidence" value="ECO:0007669"/>
    <property type="project" value="TreeGrafter"/>
</dbReference>
<dbReference type="InterPro" id="IPR015421">
    <property type="entry name" value="PyrdxlP-dep_Trfase_major"/>
</dbReference>
<dbReference type="InterPro" id="IPR000277">
    <property type="entry name" value="Cys/Met-Metab_PyrdxlP-dep_enz"/>
</dbReference>
<dbReference type="GO" id="GO:0019346">
    <property type="term" value="P:transsulfuration"/>
    <property type="evidence" value="ECO:0007669"/>
    <property type="project" value="InterPro"/>
</dbReference>
<dbReference type="InterPro" id="IPR015422">
    <property type="entry name" value="PyrdxlP-dep_Trfase_small"/>
</dbReference>
<keyword evidence="6" id="KW-0456">Lyase</keyword>
<dbReference type="STRING" id="1450648.CLORY_38860"/>
<proteinExistence type="inferred from homology"/>
<dbReference type="Proteomes" id="UP000190080">
    <property type="component" value="Unassembled WGS sequence"/>
</dbReference>
<dbReference type="GO" id="GO:0016846">
    <property type="term" value="F:carbon-sulfur lyase activity"/>
    <property type="evidence" value="ECO:0007669"/>
    <property type="project" value="TreeGrafter"/>
</dbReference>
<evidence type="ECO:0000256" key="1">
    <source>
        <dbReference type="ARBA" id="ARBA00001933"/>
    </source>
</evidence>
<dbReference type="EC" id="4.4.1.8" evidence="6"/>
<keyword evidence="7" id="KW-1185">Reference proteome</keyword>
<dbReference type="PIRSF" id="PIRSF001434">
    <property type="entry name" value="CGS"/>
    <property type="match status" value="1"/>
</dbReference>
<dbReference type="PANTHER" id="PTHR11808:SF90">
    <property type="entry name" value="CYSTATHIONINE GAMMA-SYNTHASE"/>
    <property type="match status" value="1"/>
</dbReference>
<evidence type="ECO:0000256" key="2">
    <source>
        <dbReference type="ARBA" id="ARBA00009077"/>
    </source>
</evidence>
<evidence type="ECO:0000313" key="6">
    <source>
        <dbReference type="EMBL" id="OPJ57870.1"/>
    </source>
</evidence>
<dbReference type="PROSITE" id="PS00868">
    <property type="entry name" value="CYS_MET_METAB_PP"/>
    <property type="match status" value="1"/>
</dbReference>
<evidence type="ECO:0000256" key="3">
    <source>
        <dbReference type="ARBA" id="ARBA00022898"/>
    </source>
</evidence>
<accession>A0A1V4IDA8</accession>
<reference evidence="6 7" key="1">
    <citation type="submission" date="2017-03" db="EMBL/GenBank/DDBJ databases">
        <title>Genome sequence of Clostridium oryzae DSM 28571.</title>
        <authorList>
            <person name="Poehlein A."/>
            <person name="Daniel R."/>
        </authorList>
    </citation>
    <scope>NUCLEOTIDE SEQUENCE [LARGE SCALE GENOMIC DNA]</scope>
    <source>
        <strain evidence="6 7">DSM 28571</strain>
    </source>
</reference>
<dbReference type="FunFam" id="3.90.1150.10:FF:000033">
    <property type="entry name" value="Cystathionine gamma-synthase"/>
    <property type="match status" value="1"/>
</dbReference>
<dbReference type="GO" id="GO:0030170">
    <property type="term" value="F:pyridoxal phosphate binding"/>
    <property type="evidence" value="ECO:0007669"/>
    <property type="project" value="InterPro"/>
</dbReference>
<comment type="cofactor">
    <cofactor evidence="1 5">
        <name>pyridoxal 5'-phosphate</name>
        <dbReference type="ChEBI" id="CHEBI:597326"/>
    </cofactor>
</comment>
<organism evidence="6 7">
    <name type="scientific">Clostridium oryzae</name>
    <dbReference type="NCBI Taxonomy" id="1450648"/>
    <lineage>
        <taxon>Bacteria</taxon>
        <taxon>Bacillati</taxon>
        <taxon>Bacillota</taxon>
        <taxon>Clostridia</taxon>
        <taxon>Eubacteriales</taxon>
        <taxon>Clostridiaceae</taxon>
        <taxon>Clostridium</taxon>
    </lineage>
</organism>
<name>A0A1V4IDA8_9CLOT</name>
<dbReference type="AlphaFoldDB" id="A0A1V4IDA8"/>